<reference evidence="2 3" key="1">
    <citation type="submission" date="2016-11" db="EMBL/GenBank/DDBJ databases">
        <authorList>
            <person name="Jaros S."/>
            <person name="Januszkiewicz K."/>
            <person name="Wedrychowicz H."/>
        </authorList>
    </citation>
    <scope>NUCLEOTIDE SEQUENCE [LARGE SCALE GENOMIC DNA]</scope>
    <source>
        <strain evidence="2 3">DSM 16112</strain>
    </source>
</reference>
<evidence type="ECO:0000313" key="2">
    <source>
        <dbReference type="EMBL" id="SHE88265.1"/>
    </source>
</evidence>
<evidence type="ECO:0000256" key="1">
    <source>
        <dbReference type="SAM" id="SignalP"/>
    </source>
</evidence>
<evidence type="ECO:0008006" key="4">
    <source>
        <dbReference type="Google" id="ProtNLM"/>
    </source>
</evidence>
<dbReference type="Proteomes" id="UP000184327">
    <property type="component" value="Unassembled WGS sequence"/>
</dbReference>
<accession>A0A1M4X474</accession>
<dbReference type="OrthoDB" id="9768004at2"/>
<protein>
    <recommendedName>
        <fullName evidence="4">Lipoprotein</fullName>
    </recommendedName>
</protein>
<sequence>MKTSIPSPIRLSCLFLLAVAALAGCGGNDAPALDDTAAHCFDDALHTPGNTLVVTYQDPQQDASVNVFTKTIQTLSDNAEFAGETGLKQIEEKVVRQAFFTMGWGNYTRHLFMRPHEDQSHTVYGSTYESGQALAWSRSTTVYTPAYRDSLRLLKKDETLEYTQTGNVHIQQNVSPYEYDRHIESKVTARYLGDEKISVPAGEFTACKFTINERTEWVYRGAVLKALTGETESYRVQKIELNGQPY</sequence>
<proteinExistence type="predicted"/>
<dbReference type="EMBL" id="FQUZ01000008">
    <property type="protein sequence ID" value="SHE88265.1"/>
    <property type="molecule type" value="Genomic_DNA"/>
</dbReference>
<dbReference type="PROSITE" id="PS51257">
    <property type="entry name" value="PROKAR_LIPOPROTEIN"/>
    <property type="match status" value="1"/>
</dbReference>
<keyword evidence="3" id="KW-1185">Reference proteome</keyword>
<evidence type="ECO:0000313" key="3">
    <source>
        <dbReference type="Proteomes" id="UP000184327"/>
    </source>
</evidence>
<dbReference type="STRING" id="1122156.SAMN02745117_00988"/>
<gene>
    <name evidence="2" type="ORF">SAMN02745117_00988</name>
</gene>
<dbReference type="AlphaFoldDB" id="A0A1M4X474"/>
<feature type="chain" id="PRO_5012499756" description="Lipoprotein" evidence="1">
    <location>
        <begin position="24"/>
        <end position="246"/>
    </location>
</feature>
<name>A0A1M4X474_9BURK</name>
<dbReference type="RefSeq" id="WP_143164425.1">
    <property type="nucleotide sequence ID" value="NZ_FQUZ01000008.1"/>
</dbReference>
<feature type="signal peptide" evidence="1">
    <location>
        <begin position="1"/>
        <end position="23"/>
    </location>
</feature>
<organism evidence="2 3">
    <name type="scientific">Lampropedia hyalina DSM 16112</name>
    <dbReference type="NCBI Taxonomy" id="1122156"/>
    <lineage>
        <taxon>Bacteria</taxon>
        <taxon>Pseudomonadati</taxon>
        <taxon>Pseudomonadota</taxon>
        <taxon>Betaproteobacteria</taxon>
        <taxon>Burkholderiales</taxon>
        <taxon>Comamonadaceae</taxon>
        <taxon>Lampropedia</taxon>
    </lineage>
</organism>
<keyword evidence="1" id="KW-0732">Signal</keyword>